<comment type="similarity">
    <text evidence="13">Belongs to the ARTD/PARP family.</text>
</comment>
<dbReference type="GO" id="GO:0008270">
    <property type="term" value="F:zinc ion binding"/>
    <property type="evidence" value="ECO:0007669"/>
    <property type="project" value="UniProtKB-KW"/>
</dbReference>
<proteinExistence type="inferred from homology"/>
<keyword evidence="20" id="KW-1185">Reference proteome</keyword>
<accession>A0AAW0N1C8</accession>
<evidence type="ECO:0000256" key="4">
    <source>
        <dbReference type="ARBA" id="ARBA00022553"/>
    </source>
</evidence>
<dbReference type="GO" id="GO:0003950">
    <property type="term" value="F:NAD+ poly-ADP-ribosyltransferase activity"/>
    <property type="evidence" value="ECO:0007669"/>
    <property type="project" value="InterPro"/>
</dbReference>
<feature type="domain" description="C3H1-type" evidence="16">
    <location>
        <begin position="300"/>
        <end position="327"/>
    </location>
</feature>
<feature type="region of interest" description="Disordered" evidence="15">
    <location>
        <begin position="255"/>
        <end position="287"/>
    </location>
</feature>
<dbReference type="GO" id="GO:0005737">
    <property type="term" value="C:cytoplasm"/>
    <property type="evidence" value="ECO:0007669"/>
    <property type="project" value="UniProtKB-SubCell"/>
</dbReference>
<dbReference type="InterPro" id="IPR012317">
    <property type="entry name" value="Poly(ADP-ribose)pol_cat_dom"/>
</dbReference>
<dbReference type="Gene3D" id="3.90.228.10">
    <property type="match status" value="1"/>
</dbReference>
<evidence type="ECO:0000256" key="5">
    <source>
        <dbReference type="ARBA" id="ARBA00022676"/>
    </source>
</evidence>
<keyword evidence="11" id="KW-0520">NAD</keyword>
<gene>
    <name evidence="19" type="ORF">WMY93_025786</name>
</gene>
<keyword evidence="5" id="KW-0328">Glycosyltransferase</keyword>
<evidence type="ECO:0000256" key="2">
    <source>
        <dbReference type="ARBA" id="ARBA00004496"/>
    </source>
</evidence>
<protein>
    <submittedName>
        <fullName evidence="19">Uncharacterized protein</fullName>
    </submittedName>
</protein>
<dbReference type="InterPro" id="IPR057602">
    <property type="entry name" value="Zfn-CCCH_PARP12"/>
</dbReference>
<dbReference type="FunFam" id="3.90.228.10:FF:000008">
    <property type="entry name" value="Poly [ADP-ribose] polymerase"/>
    <property type="match status" value="1"/>
</dbReference>
<dbReference type="CDD" id="cd01439">
    <property type="entry name" value="TCCD_inducible_PARP_like"/>
    <property type="match status" value="1"/>
</dbReference>
<evidence type="ECO:0000256" key="14">
    <source>
        <dbReference type="PROSITE-ProRule" id="PRU00723"/>
    </source>
</evidence>
<evidence type="ECO:0000256" key="7">
    <source>
        <dbReference type="ARBA" id="ARBA00022723"/>
    </source>
</evidence>
<evidence type="ECO:0000256" key="10">
    <source>
        <dbReference type="ARBA" id="ARBA00022833"/>
    </source>
</evidence>
<keyword evidence="10 14" id="KW-0862">Zinc</keyword>
<comment type="subcellular location">
    <subcellularLocation>
        <location evidence="2">Cytoplasm</location>
    </subcellularLocation>
    <subcellularLocation>
        <location evidence="1">Nucleus</location>
    </subcellularLocation>
</comment>
<feature type="domain" description="PARP catalytic" evidence="18">
    <location>
        <begin position="495"/>
        <end position="707"/>
    </location>
</feature>
<evidence type="ECO:0000259" key="16">
    <source>
        <dbReference type="PROSITE" id="PS50103"/>
    </source>
</evidence>
<dbReference type="Pfam" id="PF25261">
    <property type="entry name" value="zf-CCCH_PARP12"/>
    <property type="match status" value="1"/>
</dbReference>
<dbReference type="Proteomes" id="UP001460270">
    <property type="component" value="Unassembled WGS sequence"/>
</dbReference>
<feature type="zinc finger region" description="C3H1-type" evidence="14">
    <location>
        <begin position="300"/>
        <end position="327"/>
    </location>
</feature>
<dbReference type="Pfam" id="PF23466">
    <property type="entry name" value="WWE_4"/>
    <property type="match status" value="1"/>
</dbReference>
<keyword evidence="7 14" id="KW-0479">Metal-binding</keyword>
<sequence>METEVLKYILDNRGAVNTSDLLFNLGNTSTLSELFCNNDKFVTCLSNGTPKIVVRSRVRLCWRKDCPSCGGLHLCKGFLLTGSCTFSQTRRGCIFSHDLHSPYNERILTEFGLESLSRIQLCLLLLQSNNNLLPAICHNYNNRNGCQDSCQRLHICEKFLDLDCSCFRTHDFLAQQPLKLLQDKRIPECLIPSLKSVYANKVALWLADKSDNKKNKGNVSGLSDHLAASISDFHSDNDSNQDTLNTGYEIFSSTRPNQYENRGRGGQGRRSHFRGGRGNSRPNISSHVDLPDGSVSFINSNKTEICMFFIKGHCKYEDRCFKVHVKMPYVWEINLNGQWTPMADNEKIEQAYCYPENTYSNTIPLVYFDTMKCEENEVRRLSTTNSVLEPDFIHTTDWLWYWEDDNGKWLQYGADTSVHQLTNVTSRYLEELYQQNDKAVVQFKAGPQSYELSFQDMIQTNIKYGTKRIVRRRPQFVSAAEVPTKRKRTTNPTAVPDYWDKTQISPTEHRCINLQSSSAEYKEIHNLFCQTMRGFDIVKIERIQNKAVWEAFQLQKNHMKNKNNGRPVTERKLFHGTDSSHVETICATNFDWRLCGVNGTAYGQGSYFARDAKYSHSYTGTSHVRFMFVSRVLVGEFTRGSSEYKRPPSKDGGNVNLYDSCVDNIMNPSIFVVFEKQQIYPEYVLQYRARDQQTTYHQPMASTTAASTTAVTNSLAYASSAVSSNTTATNLATASSTLSPKAVATNQTVTSSTVSIHMNGHTHCDKHCFISIHTRIHSTSVQNKVLFLHSKHSEELIIYLSASQEFDLWNAPPYI</sequence>
<evidence type="ECO:0000256" key="13">
    <source>
        <dbReference type="ARBA" id="ARBA00024347"/>
    </source>
</evidence>
<evidence type="ECO:0000256" key="6">
    <source>
        <dbReference type="ARBA" id="ARBA00022679"/>
    </source>
</evidence>
<dbReference type="InterPro" id="IPR004170">
    <property type="entry name" value="WWE_dom"/>
</dbReference>
<dbReference type="Pfam" id="PF02825">
    <property type="entry name" value="WWE"/>
    <property type="match status" value="1"/>
</dbReference>
<dbReference type="Gene3D" id="3.30.720.50">
    <property type="match status" value="1"/>
</dbReference>
<keyword evidence="3" id="KW-0963">Cytoplasm</keyword>
<dbReference type="SMART" id="SM00356">
    <property type="entry name" value="ZnF_C3H1"/>
    <property type="match status" value="2"/>
</dbReference>
<evidence type="ECO:0000256" key="12">
    <source>
        <dbReference type="ARBA" id="ARBA00023242"/>
    </source>
</evidence>
<evidence type="ECO:0000256" key="3">
    <source>
        <dbReference type="ARBA" id="ARBA00022490"/>
    </source>
</evidence>
<dbReference type="GO" id="GO:0005634">
    <property type="term" value="C:nucleus"/>
    <property type="evidence" value="ECO:0007669"/>
    <property type="project" value="UniProtKB-SubCell"/>
</dbReference>
<dbReference type="SUPFAM" id="SSF56399">
    <property type="entry name" value="ADP-ribosylation"/>
    <property type="match status" value="1"/>
</dbReference>
<keyword evidence="4" id="KW-0597">Phosphoprotein</keyword>
<dbReference type="PROSITE" id="PS50103">
    <property type="entry name" value="ZF_C3H1"/>
    <property type="match status" value="1"/>
</dbReference>
<dbReference type="PROSITE" id="PS51059">
    <property type="entry name" value="PARP_CATALYTIC"/>
    <property type="match status" value="1"/>
</dbReference>
<evidence type="ECO:0000256" key="9">
    <source>
        <dbReference type="ARBA" id="ARBA00022771"/>
    </source>
</evidence>
<dbReference type="InterPro" id="IPR000571">
    <property type="entry name" value="Znf_CCCH"/>
</dbReference>
<dbReference type="InterPro" id="IPR037197">
    <property type="entry name" value="WWE_dom_sf"/>
</dbReference>
<organism evidence="19 20">
    <name type="scientific">Mugilogobius chulae</name>
    <name type="common">yellowstripe goby</name>
    <dbReference type="NCBI Taxonomy" id="88201"/>
    <lineage>
        <taxon>Eukaryota</taxon>
        <taxon>Metazoa</taxon>
        <taxon>Chordata</taxon>
        <taxon>Craniata</taxon>
        <taxon>Vertebrata</taxon>
        <taxon>Euteleostomi</taxon>
        <taxon>Actinopterygii</taxon>
        <taxon>Neopterygii</taxon>
        <taxon>Teleostei</taxon>
        <taxon>Neoteleostei</taxon>
        <taxon>Acanthomorphata</taxon>
        <taxon>Gobiaria</taxon>
        <taxon>Gobiiformes</taxon>
        <taxon>Gobioidei</taxon>
        <taxon>Gobiidae</taxon>
        <taxon>Gobionellinae</taxon>
        <taxon>Mugilogobius</taxon>
    </lineage>
</organism>
<keyword evidence="6" id="KW-0808">Transferase</keyword>
<dbReference type="GO" id="GO:1990404">
    <property type="term" value="F:NAD+-protein mono-ADP-ribosyltransferase activity"/>
    <property type="evidence" value="ECO:0007669"/>
    <property type="project" value="TreeGrafter"/>
</dbReference>
<name>A0AAW0N1C8_9GOBI</name>
<evidence type="ECO:0000259" key="17">
    <source>
        <dbReference type="PROSITE" id="PS50918"/>
    </source>
</evidence>
<evidence type="ECO:0000256" key="11">
    <source>
        <dbReference type="ARBA" id="ARBA00023027"/>
    </source>
</evidence>
<dbReference type="AlphaFoldDB" id="A0AAW0N1C8"/>
<evidence type="ECO:0000313" key="20">
    <source>
        <dbReference type="Proteomes" id="UP001460270"/>
    </source>
</evidence>
<dbReference type="InterPro" id="IPR051712">
    <property type="entry name" value="ARTD-AVP"/>
</dbReference>
<evidence type="ECO:0000313" key="19">
    <source>
        <dbReference type="EMBL" id="KAK7886165.1"/>
    </source>
</evidence>
<dbReference type="Pfam" id="PF00644">
    <property type="entry name" value="PARP"/>
    <property type="match status" value="1"/>
</dbReference>
<feature type="domain" description="WWE" evidence="17">
    <location>
        <begin position="386"/>
        <end position="472"/>
    </location>
</feature>
<dbReference type="PANTHER" id="PTHR45740">
    <property type="entry name" value="POLY [ADP-RIBOSE] POLYMERASE"/>
    <property type="match status" value="1"/>
</dbReference>
<feature type="region of interest" description="Disordered" evidence="15">
    <location>
        <begin position="480"/>
        <end position="499"/>
    </location>
</feature>
<dbReference type="PROSITE" id="PS50918">
    <property type="entry name" value="WWE"/>
    <property type="match status" value="1"/>
</dbReference>
<comment type="caution">
    <text evidence="19">The sequence shown here is derived from an EMBL/GenBank/DDBJ whole genome shotgun (WGS) entry which is preliminary data.</text>
</comment>
<keyword evidence="8" id="KW-0677">Repeat</keyword>
<reference evidence="20" key="1">
    <citation type="submission" date="2024-04" db="EMBL/GenBank/DDBJ databases">
        <title>Salinicola lusitanus LLJ914,a marine bacterium isolated from the Okinawa Trough.</title>
        <authorList>
            <person name="Li J."/>
        </authorList>
    </citation>
    <scope>NUCLEOTIDE SEQUENCE [LARGE SCALE GENOMIC DNA]</scope>
</reference>
<dbReference type="SUPFAM" id="SSF117839">
    <property type="entry name" value="WWE domain"/>
    <property type="match status" value="1"/>
</dbReference>
<dbReference type="PANTHER" id="PTHR45740:SF15">
    <property type="entry name" value="ZINC FINGER CCCH TYPE DOMAIN CONTAINING 1-LIKE"/>
    <property type="match status" value="1"/>
</dbReference>
<evidence type="ECO:0000256" key="8">
    <source>
        <dbReference type="ARBA" id="ARBA00022737"/>
    </source>
</evidence>
<evidence type="ECO:0000256" key="15">
    <source>
        <dbReference type="SAM" id="MobiDB-lite"/>
    </source>
</evidence>
<keyword evidence="12" id="KW-0539">Nucleus</keyword>
<evidence type="ECO:0000259" key="18">
    <source>
        <dbReference type="PROSITE" id="PS51059"/>
    </source>
</evidence>
<evidence type="ECO:0000256" key="1">
    <source>
        <dbReference type="ARBA" id="ARBA00004123"/>
    </source>
</evidence>
<keyword evidence="9 14" id="KW-0863">Zinc-finger</keyword>
<dbReference type="EMBL" id="JBBPFD010000019">
    <property type="protein sequence ID" value="KAK7886165.1"/>
    <property type="molecule type" value="Genomic_DNA"/>
</dbReference>